<dbReference type="SUPFAM" id="SSF53098">
    <property type="entry name" value="Ribonuclease H-like"/>
    <property type="match status" value="1"/>
</dbReference>
<evidence type="ECO:0008006" key="5">
    <source>
        <dbReference type="Google" id="ProtNLM"/>
    </source>
</evidence>
<proteinExistence type="predicted"/>
<dbReference type="PANTHER" id="PTHR23272:SF185">
    <property type="entry name" value="ZINC FINGER BED DOMAIN-CONTAINING PROTEIN RICESLEEPER 2-LIKE"/>
    <property type="match status" value="1"/>
</dbReference>
<comment type="caution">
    <text evidence="3">The sequence shown here is derived from an EMBL/GenBank/DDBJ whole genome shotgun (WGS) entry which is preliminary data.</text>
</comment>
<dbReference type="AlphaFoldDB" id="A0AAU9M2R2"/>
<reference evidence="3 4" key="1">
    <citation type="submission" date="2022-01" db="EMBL/GenBank/DDBJ databases">
        <authorList>
            <person name="Xiong W."/>
            <person name="Schranz E."/>
        </authorList>
    </citation>
    <scope>NUCLEOTIDE SEQUENCE [LARGE SCALE GENOMIC DNA]</scope>
</reference>
<keyword evidence="4" id="KW-1185">Reference proteome</keyword>
<dbReference type="Proteomes" id="UP001157418">
    <property type="component" value="Unassembled WGS sequence"/>
</dbReference>
<dbReference type="InterPro" id="IPR025525">
    <property type="entry name" value="hAT-like_transposase_RNase-H"/>
</dbReference>
<dbReference type="PANTHER" id="PTHR23272">
    <property type="entry name" value="BED FINGER-RELATED"/>
    <property type="match status" value="1"/>
</dbReference>
<dbReference type="GO" id="GO:0046983">
    <property type="term" value="F:protein dimerization activity"/>
    <property type="evidence" value="ECO:0007669"/>
    <property type="project" value="InterPro"/>
</dbReference>
<feature type="domain" description="hAT-like transposase RNase-H fold" evidence="2">
    <location>
        <begin position="1"/>
        <end position="64"/>
    </location>
</feature>
<evidence type="ECO:0000313" key="4">
    <source>
        <dbReference type="Proteomes" id="UP001157418"/>
    </source>
</evidence>
<dbReference type="InterPro" id="IPR012337">
    <property type="entry name" value="RNaseH-like_sf"/>
</dbReference>
<evidence type="ECO:0000259" key="2">
    <source>
        <dbReference type="Pfam" id="PF14372"/>
    </source>
</evidence>
<accession>A0AAU9M2R2</accession>
<evidence type="ECO:0000259" key="1">
    <source>
        <dbReference type="Pfam" id="PF05699"/>
    </source>
</evidence>
<organism evidence="3 4">
    <name type="scientific">Lactuca virosa</name>
    <dbReference type="NCBI Taxonomy" id="75947"/>
    <lineage>
        <taxon>Eukaryota</taxon>
        <taxon>Viridiplantae</taxon>
        <taxon>Streptophyta</taxon>
        <taxon>Embryophyta</taxon>
        <taxon>Tracheophyta</taxon>
        <taxon>Spermatophyta</taxon>
        <taxon>Magnoliopsida</taxon>
        <taxon>eudicotyledons</taxon>
        <taxon>Gunneridae</taxon>
        <taxon>Pentapetalae</taxon>
        <taxon>asterids</taxon>
        <taxon>campanulids</taxon>
        <taxon>Asterales</taxon>
        <taxon>Asteraceae</taxon>
        <taxon>Cichorioideae</taxon>
        <taxon>Cichorieae</taxon>
        <taxon>Lactucinae</taxon>
        <taxon>Lactuca</taxon>
    </lineage>
</organism>
<dbReference type="GO" id="GO:0003677">
    <property type="term" value="F:DNA binding"/>
    <property type="evidence" value="ECO:0007669"/>
    <property type="project" value="InterPro"/>
</dbReference>
<dbReference type="InterPro" id="IPR008906">
    <property type="entry name" value="HATC_C_dom"/>
</dbReference>
<evidence type="ECO:0000313" key="3">
    <source>
        <dbReference type="EMBL" id="CAH1416280.1"/>
    </source>
</evidence>
<sequence>MVTKMKEKFDKYWGECHLVMAIASVLDPRFKMKLVEFSFPTIYSNAEKSIEEVKKALYEMYEEYLEIHDASVREAAMPANGCGGNEVSKTTSLGSGWEAFGEFIKNTDLERPEKSELDMYLEEGVYRNQGQKGMDSFKALEWWNVHKLKYRVLSKMAMDVLAISISTVASEATFSAGGRKEEMPIEVLLPTGTNFAGLNLLQGRLAFEFDNMLC</sequence>
<dbReference type="Pfam" id="PF05699">
    <property type="entry name" value="Dimer_Tnp_hAT"/>
    <property type="match status" value="1"/>
</dbReference>
<name>A0AAU9M2R2_9ASTR</name>
<feature type="domain" description="HAT C-terminal dimerisation" evidence="1">
    <location>
        <begin position="116"/>
        <end position="179"/>
    </location>
</feature>
<dbReference type="Pfam" id="PF14372">
    <property type="entry name" value="hAT-like_RNase-H"/>
    <property type="match status" value="1"/>
</dbReference>
<dbReference type="EMBL" id="CAKMRJ010000002">
    <property type="protein sequence ID" value="CAH1416280.1"/>
    <property type="molecule type" value="Genomic_DNA"/>
</dbReference>
<gene>
    <name evidence="3" type="ORF">LVIROSA_LOCUS4055</name>
</gene>
<protein>
    <recommendedName>
        <fullName evidence="5">HAT C-terminal dimerisation domain-containing protein</fullName>
    </recommendedName>
</protein>